<dbReference type="GO" id="GO:0006952">
    <property type="term" value="P:defense response"/>
    <property type="evidence" value="ECO:0007669"/>
    <property type="project" value="UniProtKB-KW"/>
</dbReference>
<sequence length="320" mass="36256">MDPVQESVTFPSIVKDKMVLLDMLLAKLQSVVNIARALNMHSHLRKLVFFIGHSEYVNYYPHQVTKMLKLALYRDEHVIEKYEIFTLRKQLLFPSRLNRFACRVGLCLKIRKLVKKLDKIEECRGVVLCPSASAPRERALAHTQTSVRCPDVLGRDTDRDIIVEMLLTSGNEASLFVIPIVGVGERVLEQIVNSVREDLCENLDMNVLQKLICEALYENNYLIVLDDVWNEDPMKWDELKKSLVVGACGSKILILVTTRNEAVAFVMGTVPPYCLKGLLSEDCLTLFLKNAFKQGYEVLYPNLVGIASDLVQNCDGNPLV</sequence>
<feature type="domain" description="NB-ARC" evidence="2">
    <location>
        <begin position="185"/>
        <end position="294"/>
    </location>
</feature>
<accession>A0A2G2ZFB3</accession>
<proteinExistence type="predicted"/>
<dbReference type="Gene3D" id="3.40.50.300">
    <property type="entry name" value="P-loop containing nucleotide triphosphate hydrolases"/>
    <property type="match status" value="1"/>
</dbReference>
<protein>
    <recommendedName>
        <fullName evidence="2">NB-ARC domain-containing protein</fullName>
    </recommendedName>
</protein>
<dbReference type="OMA" id="DSTANQH"/>
<dbReference type="EMBL" id="AYRZ02000005">
    <property type="protein sequence ID" value="PHT80624.1"/>
    <property type="molecule type" value="Genomic_DNA"/>
</dbReference>
<reference evidence="3 4" key="2">
    <citation type="journal article" date="2017" name="Genome Biol.">
        <title>New reference genome sequences of hot pepper reveal the massive evolution of plant disease-resistance genes by retroduplication.</title>
        <authorList>
            <person name="Kim S."/>
            <person name="Park J."/>
            <person name="Yeom S.I."/>
            <person name="Kim Y.M."/>
            <person name="Seo E."/>
            <person name="Kim K.T."/>
            <person name="Kim M.S."/>
            <person name="Lee J.M."/>
            <person name="Cheong K."/>
            <person name="Shin H.S."/>
            <person name="Kim S.B."/>
            <person name="Han K."/>
            <person name="Lee J."/>
            <person name="Park M."/>
            <person name="Lee H.A."/>
            <person name="Lee H.Y."/>
            <person name="Lee Y."/>
            <person name="Oh S."/>
            <person name="Lee J.H."/>
            <person name="Choi E."/>
            <person name="Choi E."/>
            <person name="Lee S.E."/>
            <person name="Jeon J."/>
            <person name="Kim H."/>
            <person name="Choi G."/>
            <person name="Song H."/>
            <person name="Lee J."/>
            <person name="Lee S.C."/>
            <person name="Kwon J.K."/>
            <person name="Lee H.Y."/>
            <person name="Koo N."/>
            <person name="Hong Y."/>
            <person name="Kim R.W."/>
            <person name="Kang W.H."/>
            <person name="Huh J.H."/>
            <person name="Kang B.C."/>
            <person name="Yang T.J."/>
            <person name="Lee Y.H."/>
            <person name="Bennetzen J.L."/>
            <person name="Choi D."/>
        </authorList>
    </citation>
    <scope>NUCLEOTIDE SEQUENCE [LARGE SCALE GENOMIC DNA]</scope>
    <source>
        <strain evidence="4">cv. CM334</strain>
    </source>
</reference>
<reference evidence="3 4" key="1">
    <citation type="journal article" date="2014" name="Nat. Genet.">
        <title>Genome sequence of the hot pepper provides insights into the evolution of pungency in Capsicum species.</title>
        <authorList>
            <person name="Kim S."/>
            <person name="Park M."/>
            <person name="Yeom S.I."/>
            <person name="Kim Y.M."/>
            <person name="Lee J.M."/>
            <person name="Lee H.A."/>
            <person name="Seo E."/>
            <person name="Choi J."/>
            <person name="Cheong K."/>
            <person name="Kim K.T."/>
            <person name="Jung K."/>
            <person name="Lee G.W."/>
            <person name="Oh S.K."/>
            <person name="Bae C."/>
            <person name="Kim S.B."/>
            <person name="Lee H.Y."/>
            <person name="Kim S.Y."/>
            <person name="Kim M.S."/>
            <person name="Kang B.C."/>
            <person name="Jo Y.D."/>
            <person name="Yang H.B."/>
            <person name="Jeong H.J."/>
            <person name="Kang W.H."/>
            <person name="Kwon J.K."/>
            <person name="Shin C."/>
            <person name="Lim J.Y."/>
            <person name="Park J.H."/>
            <person name="Huh J.H."/>
            <person name="Kim J.S."/>
            <person name="Kim B.D."/>
            <person name="Cohen O."/>
            <person name="Paran I."/>
            <person name="Suh M.C."/>
            <person name="Lee S.B."/>
            <person name="Kim Y.K."/>
            <person name="Shin Y."/>
            <person name="Noh S.J."/>
            <person name="Park J."/>
            <person name="Seo Y.S."/>
            <person name="Kwon S.Y."/>
            <person name="Kim H.A."/>
            <person name="Park J.M."/>
            <person name="Kim H.J."/>
            <person name="Choi S.B."/>
            <person name="Bosland P.W."/>
            <person name="Reeves G."/>
            <person name="Jo S.H."/>
            <person name="Lee B.W."/>
            <person name="Cho H.T."/>
            <person name="Choi H.S."/>
            <person name="Lee M.S."/>
            <person name="Yu Y."/>
            <person name="Do Choi Y."/>
            <person name="Park B.S."/>
            <person name="van Deynze A."/>
            <person name="Ashrafi H."/>
            <person name="Hill T."/>
            <person name="Kim W.T."/>
            <person name="Pai H.S."/>
            <person name="Ahn H.K."/>
            <person name="Yeam I."/>
            <person name="Giovannoni J.J."/>
            <person name="Rose J.K."/>
            <person name="Sorensen I."/>
            <person name="Lee S.J."/>
            <person name="Kim R.W."/>
            <person name="Choi I.Y."/>
            <person name="Choi B.S."/>
            <person name="Lim J.S."/>
            <person name="Lee Y.H."/>
            <person name="Choi D."/>
        </authorList>
    </citation>
    <scope>NUCLEOTIDE SEQUENCE [LARGE SCALE GENOMIC DNA]</scope>
    <source>
        <strain evidence="4">cv. CM334</strain>
    </source>
</reference>
<keyword evidence="1" id="KW-0611">Plant defense</keyword>
<dbReference type="SUPFAM" id="SSF52540">
    <property type="entry name" value="P-loop containing nucleoside triphosphate hydrolases"/>
    <property type="match status" value="1"/>
</dbReference>
<keyword evidence="4" id="KW-1185">Reference proteome</keyword>
<dbReference type="Pfam" id="PF00931">
    <property type="entry name" value="NB-ARC"/>
    <property type="match status" value="1"/>
</dbReference>
<dbReference type="PANTHER" id="PTHR36766">
    <property type="entry name" value="PLANT BROAD-SPECTRUM MILDEW RESISTANCE PROTEIN RPW8"/>
    <property type="match status" value="1"/>
</dbReference>
<gene>
    <name evidence="3" type="ORF">T459_13639</name>
</gene>
<comment type="caution">
    <text evidence="3">The sequence shown here is derived from an EMBL/GenBank/DDBJ whole genome shotgun (WGS) entry which is preliminary data.</text>
</comment>
<dbReference type="AlphaFoldDB" id="A0A2G2ZFB3"/>
<dbReference type="PANTHER" id="PTHR36766:SF61">
    <property type="entry name" value="NB-ARC DOMAIN DISEASE RESISTANCE PROTEIN"/>
    <property type="match status" value="1"/>
</dbReference>
<dbReference type="GO" id="GO:0043531">
    <property type="term" value="F:ADP binding"/>
    <property type="evidence" value="ECO:0007669"/>
    <property type="project" value="InterPro"/>
</dbReference>
<organism evidence="3 4">
    <name type="scientific">Capsicum annuum</name>
    <name type="common">Capsicum pepper</name>
    <dbReference type="NCBI Taxonomy" id="4072"/>
    <lineage>
        <taxon>Eukaryota</taxon>
        <taxon>Viridiplantae</taxon>
        <taxon>Streptophyta</taxon>
        <taxon>Embryophyta</taxon>
        <taxon>Tracheophyta</taxon>
        <taxon>Spermatophyta</taxon>
        <taxon>Magnoliopsida</taxon>
        <taxon>eudicotyledons</taxon>
        <taxon>Gunneridae</taxon>
        <taxon>Pentapetalae</taxon>
        <taxon>asterids</taxon>
        <taxon>lamiids</taxon>
        <taxon>Solanales</taxon>
        <taxon>Solanaceae</taxon>
        <taxon>Solanoideae</taxon>
        <taxon>Capsiceae</taxon>
        <taxon>Capsicum</taxon>
    </lineage>
</organism>
<dbReference type="STRING" id="4072.A0A2G2ZFB3"/>
<evidence type="ECO:0000256" key="1">
    <source>
        <dbReference type="ARBA" id="ARBA00022821"/>
    </source>
</evidence>
<dbReference type="Proteomes" id="UP000222542">
    <property type="component" value="Unassembled WGS sequence"/>
</dbReference>
<dbReference type="Gramene" id="PHT80624">
    <property type="protein sequence ID" value="PHT80624"/>
    <property type="gene ID" value="T459_13639"/>
</dbReference>
<dbReference type="InterPro" id="IPR002182">
    <property type="entry name" value="NB-ARC"/>
</dbReference>
<name>A0A2G2ZFB3_CAPAN</name>
<evidence type="ECO:0000313" key="3">
    <source>
        <dbReference type="EMBL" id="PHT80624.1"/>
    </source>
</evidence>
<evidence type="ECO:0000313" key="4">
    <source>
        <dbReference type="Proteomes" id="UP000222542"/>
    </source>
</evidence>
<dbReference type="InterPro" id="IPR027417">
    <property type="entry name" value="P-loop_NTPase"/>
</dbReference>
<evidence type="ECO:0000259" key="2">
    <source>
        <dbReference type="Pfam" id="PF00931"/>
    </source>
</evidence>